<dbReference type="SUPFAM" id="SSF56935">
    <property type="entry name" value="Porins"/>
    <property type="match status" value="1"/>
</dbReference>
<dbReference type="EMBL" id="JADWYR010000001">
    <property type="protein sequence ID" value="MBG9375593.1"/>
    <property type="molecule type" value="Genomic_DNA"/>
</dbReference>
<keyword evidence="5" id="KW-0732">Signal</keyword>
<dbReference type="PANTHER" id="PTHR47234">
    <property type="match status" value="1"/>
</dbReference>
<dbReference type="SUPFAM" id="SSF49464">
    <property type="entry name" value="Carboxypeptidase regulatory domain-like"/>
    <property type="match status" value="1"/>
</dbReference>
<accession>A0A931E5V9</accession>
<dbReference type="Gene3D" id="2.170.130.10">
    <property type="entry name" value="TonB-dependent receptor, plug domain"/>
    <property type="match status" value="1"/>
</dbReference>
<evidence type="ECO:0000259" key="7">
    <source>
        <dbReference type="Pfam" id="PF07715"/>
    </source>
</evidence>
<dbReference type="InterPro" id="IPR008969">
    <property type="entry name" value="CarboxyPept-like_regulatory"/>
</dbReference>
<reference evidence="8" key="1">
    <citation type="submission" date="2020-11" db="EMBL/GenBank/DDBJ databases">
        <title>Bacterial whole genome sequence for Panacibacter sp. DH6.</title>
        <authorList>
            <person name="Le V."/>
            <person name="Ko S."/>
            <person name="Ahn C.-Y."/>
            <person name="Oh H.-M."/>
        </authorList>
    </citation>
    <scope>NUCLEOTIDE SEQUENCE</scope>
    <source>
        <strain evidence="8">DH6</strain>
    </source>
</reference>
<keyword evidence="9" id="KW-1185">Reference proteome</keyword>
<protein>
    <submittedName>
        <fullName evidence="8">TonB-dependent receptor</fullName>
    </submittedName>
</protein>
<feature type="domain" description="TonB-dependent receptor-like beta-barrel" evidence="6">
    <location>
        <begin position="374"/>
        <end position="901"/>
    </location>
</feature>
<dbReference type="GO" id="GO:0009279">
    <property type="term" value="C:cell outer membrane"/>
    <property type="evidence" value="ECO:0007669"/>
    <property type="project" value="UniProtKB-SubCell"/>
</dbReference>
<evidence type="ECO:0000313" key="9">
    <source>
        <dbReference type="Proteomes" id="UP000628448"/>
    </source>
</evidence>
<dbReference type="InterPro" id="IPR000531">
    <property type="entry name" value="Beta-barrel_TonB"/>
</dbReference>
<keyword evidence="4" id="KW-0798">TonB box</keyword>
<comment type="caution">
    <text evidence="8">The sequence shown here is derived from an EMBL/GenBank/DDBJ whole genome shotgun (WGS) entry which is preliminary data.</text>
</comment>
<dbReference type="Pfam" id="PF13715">
    <property type="entry name" value="CarbopepD_reg_2"/>
    <property type="match status" value="1"/>
</dbReference>
<feature type="chain" id="PRO_5037921380" evidence="5">
    <location>
        <begin position="22"/>
        <end position="947"/>
    </location>
</feature>
<dbReference type="Pfam" id="PF07715">
    <property type="entry name" value="Plug"/>
    <property type="match status" value="1"/>
</dbReference>
<dbReference type="Proteomes" id="UP000628448">
    <property type="component" value="Unassembled WGS sequence"/>
</dbReference>
<evidence type="ECO:0000256" key="3">
    <source>
        <dbReference type="ARBA" id="ARBA00023237"/>
    </source>
</evidence>
<gene>
    <name evidence="8" type="ORF">I5907_05070</name>
</gene>
<dbReference type="InterPro" id="IPR036942">
    <property type="entry name" value="Beta-barrel_TonB_sf"/>
</dbReference>
<dbReference type="AlphaFoldDB" id="A0A931E5V9"/>
<evidence type="ECO:0000256" key="1">
    <source>
        <dbReference type="ARBA" id="ARBA00004442"/>
    </source>
</evidence>
<dbReference type="Gene3D" id="2.60.40.1120">
    <property type="entry name" value="Carboxypeptidase-like, regulatory domain"/>
    <property type="match status" value="1"/>
</dbReference>
<feature type="domain" description="TonB-dependent receptor plug" evidence="7">
    <location>
        <begin position="117"/>
        <end position="237"/>
    </location>
</feature>
<comment type="subcellular location">
    <subcellularLocation>
        <location evidence="1 4">Cell outer membrane</location>
    </subcellularLocation>
</comment>
<keyword evidence="2 4" id="KW-0472">Membrane</keyword>
<evidence type="ECO:0000313" key="8">
    <source>
        <dbReference type="EMBL" id="MBG9375593.1"/>
    </source>
</evidence>
<dbReference type="Pfam" id="PF00593">
    <property type="entry name" value="TonB_dep_Rec_b-barrel"/>
    <property type="match status" value="1"/>
</dbReference>
<proteinExistence type="inferred from homology"/>
<dbReference type="Gene3D" id="2.40.170.20">
    <property type="entry name" value="TonB-dependent receptor, beta-barrel domain"/>
    <property type="match status" value="1"/>
</dbReference>
<feature type="signal peptide" evidence="5">
    <location>
        <begin position="1"/>
        <end position="21"/>
    </location>
</feature>
<evidence type="ECO:0000256" key="4">
    <source>
        <dbReference type="RuleBase" id="RU003357"/>
    </source>
</evidence>
<dbReference type="PANTHER" id="PTHR47234:SF3">
    <property type="entry name" value="SECRETIN_TONB SHORT N-TERMINAL DOMAIN-CONTAINING PROTEIN"/>
    <property type="match status" value="1"/>
</dbReference>
<evidence type="ECO:0000256" key="2">
    <source>
        <dbReference type="ARBA" id="ARBA00023136"/>
    </source>
</evidence>
<evidence type="ECO:0000259" key="6">
    <source>
        <dbReference type="Pfam" id="PF00593"/>
    </source>
</evidence>
<sequence>MRVIKMLLALSLSLCLQSSFAQIVTGKVTDATTGIPLEGVTVKIKAYNTGTLTNKQGDFSLKASASDMLVFSYIGYEPQEITVGNQSNIMVKLVSAITDLGQVVTVGTRSGGRIKTESPVPVDIININQAAYPTAKMDLTSILNIAAPSFNYNKQSGADGADHIDIGTLRGLGADHTLVLINGKRRHSTAFVGLFGTRGRAGSGVDMNGFPQAEVDRLEILRDGASAQYGSDAIAGVINIVLKRDINKLTVDAGWSGYWDTKNNSRKYNSNNDYYSAGAIDGNTFSLSLNHGVGIGKNGGFINYSGALRTQGKTYRAAPVSEDFANDKFALPDVNYGRRAFGDGSLTTAGIMYNMEIPTSAAKKTSFYSFAGYNYKSSDAFAYTRSWNSRPERFPVNEDGTLINVPEIIRSTKDGFIYYNPHIQTQISDASFAAGVKGNMSSGWTWDLSNNTGYNKFHYYGDKTFNASIIGDASQTHFDDGGFSFLQNTTNLDFSKSFKTVAQGLNLGLGAEFRYENYTIFAGEERSYRNYSPGTIYYPNVDEEKAPASGAQGFPGFSNTDAVKANRSNIGAYADAELNVTKQWLIDGAVRFENYSDFGSVLTGKLATRVKITDKFNIRGSFSTGFRAPSLAQIHFSNTLTSFSNGALVQSLIAPNTSGIARAAGIPNLKQEKSINGSFGFTVKPAPKFTITVDGYLVKMKDRVVLSGLFSKDDPTLPTEFTSQFPDDVSTAQFFANAVNTTNYGVDVVLDYTHKWRTNSFRVLLAGNFQHLSIDQVNVPSALSGTQLNRKTFYSDREEAFLKASAPGSKLSLGFDYATGPLAFRVQLTSFGKIALMGFGDGESPSGDNPNYSGINPQVPADDGSGYVPEVFNYNHKITTDASVSYKIGRKLTLFVGADNILNVHPDLGVNPKAKWWYGDNESGGPWDSVQMGFNGRRLFTRLVLTL</sequence>
<dbReference type="InterPro" id="IPR012910">
    <property type="entry name" value="Plug_dom"/>
</dbReference>
<name>A0A931E5V9_9BACT</name>
<keyword evidence="3" id="KW-0998">Cell outer membrane</keyword>
<keyword evidence="8" id="KW-0675">Receptor</keyword>
<evidence type="ECO:0000256" key="5">
    <source>
        <dbReference type="SAM" id="SignalP"/>
    </source>
</evidence>
<dbReference type="RefSeq" id="WP_196989637.1">
    <property type="nucleotide sequence ID" value="NZ_JADWYR010000001.1"/>
</dbReference>
<organism evidence="8 9">
    <name type="scientific">Panacibacter microcysteis</name>
    <dbReference type="NCBI Taxonomy" id="2793269"/>
    <lineage>
        <taxon>Bacteria</taxon>
        <taxon>Pseudomonadati</taxon>
        <taxon>Bacteroidota</taxon>
        <taxon>Chitinophagia</taxon>
        <taxon>Chitinophagales</taxon>
        <taxon>Chitinophagaceae</taxon>
        <taxon>Panacibacter</taxon>
    </lineage>
</organism>
<dbReference type="InterPro" id="IPR037066">
    <property type="entry name" value="Plug_dom_sf"/>
</dbReference>
<comment type="similarity">
    <text evidence="4">Belongs to the TonB-dependent receptor family.</text>
</comment>